<dbReference type="InterPro" id="IPR035952">
    <property type="entry name" value="Rhomboid-like_sf"/>
</dbReference>
<evidence type="ECO:0000256" key="4">
    <source>
        <dbReference type="ARBA" id="ARBA00022801"/>
    </source>
</evidence>
<feature type="transmembrane region" description="Helical" evidence="7">
    <location>
        <begin position="175"/>
        <end position="193"/>
    </location>
</feature>
<evidence type="ECO:0000259" key="8">
    <source>
        <dbReference type="Pfam" id="PF01694"/>
    </source>
</evidence>
<comment type="subcellular location">
    <subcellularLocation>
        <location evidence="1">Membrane</location>
        <topology evidence="1">Multi-pass membrane protein</topology>
    </subcellularLocation>
</comment>
<dbReference type="PANTHER" id="PTHR43731">
    <property type="entry name" value="RHOMBOID PROTEASE"/>
    <property type="match status" value="1"/>
</dbReference>
<dbReference type="Proteomes" id="UP000271587">
    <property type="component" value="Chromosome"/>
</dbReference>
<keyword evidence="4 9" id="KW-0378">Hydrolase</keyword>
<dbReference type="OrthoDB" id="9807874at2"/>
<evidence type="ECO:0000256" key="5">
    <source>
        <dbReference type="ARBA" id="ARBA00022989"/>
    </source>
</evidence>
<dbReference type="GO" id="GO:0006508">
    <property type="term" value="P:proteolysis"/>
    <property type="evidence" value="ECO:0007669"/>
    <property type="project" value="UniProtKB-KW"/>
</dbReference>
<dbReference type="GO" id="GO:0004252">
    <property type="term" value="F:serine-type endopeptidase activity"/>
    <property type="evidence" value="ECO:0007669"/>
    <property type="project" value="InterPro"/>
</dbReference>
<dbReference type="PANTHER" id="PTHR43731:SF14">
    <property type="entry name" value="PRESENILIN-ASSOCIATED RHOMBOID-LIKE PROTEIN, MITOCHONDRIAL"/>
    <property type="match status" value="1"/>
</dbReference>
<proteinExistence type="inferred from homology"/>
<feature type="transmembrane region" description="Helical" evidence="7">
    <location>
        <begin position="65"/>
        <end position="90"/>
    </location>
</feature>
<gene>
    <name evidence="9" type="primary">gluP</name>
    <name evidence="9" type="ORF">CGERO_00130</name>
</gene>
<evidence type="ECO:0000256" key="6">
    <source>
        <dbReference type="ARBA" id="ARBA00023136"/>
    </source>
</evidence>
<dbReference type="EC" id="3.4.21.105" evidence="9"/>
<name>A0A3G6IX73_9CORY</name>
<dbReference type="Pfam" id="PF01694">
    <property type="entry name" value="Rhomboid"/>
    <property type="match status" value="1"/>
</dbReference>
<keyword evidence="9" id="KW-0645">Protease</keyword>
<organism evidence="9 10">
    <name type="scientific">Corynebacterium gerontici</name>
    <dbReference type="NCBI Taxonomy" id="2079234"/>
    <lineage>
        <taxon>Bacteria</taxon>
        <taxon>Bacillati</taxon>
        <taxon>Actinomycetota</taxon>
        <taxon>Actinomycetes</taxon>
        <taxon>Mycobacteriales</taxon>
        <taxon>Corynebacteriaceae</taxon>
        <taxon>Corynebacterium</taxon>
    </lineage>
</organism>
<keyword evidence="10" id="KW-1185">Reference proteome</keyword>
<dbReference type="RefSeq" id="WP_123932639.1">
    <property type="nucleotide sequence ID" value="NZ_CP033897.1"/>
</dbReference>
<feature type="domain" description="Peptidase S54 rhomboid" evidence="8">
    <location>
        <begin position="64"/>
        <end position="194"/>
    </location>
</feature>
<evidence type="ECO:0000256" key="1">
    <source>
        <dbReference type="ARBA" id="ARBA00004141"/>
    </source>
</evidence>
<dbReference type="GO" id="GO:0016020">
    <property type="term" value="C:membrane"/>
    <property type="evidence" value="ECO:0007669"/>
    <property type="project" value="UniProtKB-SubCell"/>
</dbReference>
<dbReference type="InterPro" id="IPR050925">
    <property type="entry name" value="Rhomboid_protease_S54"/>
</dbReference>
<feature type="transmembrane region" description="Helical" evidence="7">
    <location>
        <begin position="102"/>
        <end position="123"/>
    </location>
</feature>
<feature type="transmembrane region" description="Helical" evidence="7">
    <location>
        <begin position="129"/>
        <end position="146"/>
    </location>
</feature>
<accession>A0A3G6IX73</accession>
<dbReference type="SUPFAM" id="SSF144091">
    <property type="entry name" value="Rhomboid-like"/>
    <property type="match status" value="1"/>
</dbReference>
<sequence length="222" mass="23801">MSSLARSVKNFARPAPVTATLLLLNVLAFAITVLQSRSLMHPLQASSFAEHGILYAPYMHAPIEWLRALSALFLHIDPTHLGFNMLMLFLIGREVERGLGSIPYLGAYLACGMGGSLAVMLQAPLSPTVGASSSLYGLMAILLAFSIRNRTQVTAALVLIAVNFGYSLITPNVSLWGHIGGFAVGVLLGALMFSRLRFRLWVWGVMAVEVFGVAMVGNALAV</sequence>
<dbReference type="InterPro" id="IPR022764">
    <property type="entry name" value="Peptidase_S54_rhomboid_dom"/>
</dbReference>
<dbReference type="AlphaFoldDB" id="A0A3G6IX73"/>
<evidence type="ECO:0000313" key="10">
    <source>
        <dbReference type="Proteomes" id="UP000271587"/>
    </source>
</evidence>
<dbReference type="Gene3D" id="1.20.1540.10">
    <property type="entry name" value="Rhomboid-like"/>
    <property type="match status" value="1"/>
</dbReference>
<comment type="similarity">
    <text evidence="2">Belongs to the peptidase S54 family.</text>
</comment>
<keyword evidence="6 7" id="KW-0472">Membrane</keyword>
<dbReference type="KEGG" id="cgk:CGERO_00130"/>
<keyword evidence="3 7" id="KW-0812">Transmembrane</keyword>
<protein>
    <submittedName>
        <fullName evidence="9">Rhomboid protease GluP</fullName>
        <ecNumber evidence="9">3.4.21.105</ecNumber>
    </submittedName>
</protein>
<evidence type="ECO:0000313" key="9">
    <source>
        <dbReference type="EMBL" id="AZA10365.1"/>
    </source>
</evidence>
<keyword evidence="5 7" id="KW-1133">Transmembrane helix</keyword>
<evidence type="ECO:0000256" key="2">
    <source>
        <dbReference type="ARBA" id="ARBA00009045"/>
    </source>
</evidence>
<feature type="transmembrane region" description="Helical" evidence="7">
    <location>
        <begin position="153"/>
        <end position="169"/>
    </location>
</feature>
<evidence type="ECO:0000256" key="3">
    <source>
        <dbReference type="ARBA" id="ARBA00022692"/>
    </source>
</evidence>
<feature type="transmembrane region" description="Helical" evidence="7">
    <location>
        <begin position="200"/>
        <end position="221"/>
    </location>
</feature>
<dbReference type="EMBL" id="CP033897">
    <property type="protein sequence ID" value="AZA10365.1"/>
    <property type="molecule type" value="Genomic_DNA"/>
</dbReference>
<evidence type="ECO:0000256" key="7">
    <source>
        <dbReference type="SAM" id="Phobius"/>
    </source>
</evidence>
<reference evidence="9 10" key="1">
    <citation type="submission" date="2018-11" db="EMBL/GenBank/DDBJ databases">
        <authorList>
            <person name="Kleinhagauer T."/>
            <person name="Glaeser S.P."/>
            <person name="Spergser J."/>
            <person name="Ruckert C."/>
            <person name="Kaempfer P."/>
            <person name="Busse H.-J."/>
        </authorList>
    </citation>
    <scope>NUCLEOTIDE SEQUENCE [LARGE SCALE GENOMIC DNA]</scope>
    <source>
        <strain evidence="9 10">W8</strain>
    </source>
</reference>